<name>A0A182MHK1_9DIPT</name>
<dbReference type="EnsemblMetazoa" id="ACUA018429-RA">
    <property type="protein sequence ID" value="ACUA018429-PA"/>
    <property type="gene ID" value="ACUA018429"/>
</dbReference>
<dbReference type="AlphaFoldDB" id="A0A182MHK1"/>
<evidence type="ECO:0000313" key="3">
    <source>
        <dbReference type="Proteomes" id="UP000075883"/>
    </source>
</evidence>
<accession>A0A182MHK1</accession>
<sequence length="106" mass="11053">MPESGRVMYNRQSSMRQNVMTQSAEYARLVGDGRAALPMTRSSYNSPSHASSSTVVFSSSSSSSSSSAPMTNASVPPLATGRPLVPNSAATSLATMSSSLRNTSIM</sequence>
<dbReference type="EMBL" id="AXCM01003209">
    <property type="status" value="NOT_ANNOTATED_CDS"/>
    <property type="molecule type" value="Genomic_DNA"/>
</dbReference>
<dbReference type="Proteomes" id="UP000075883">
    <property type="component" value="Unassembled WGS sequence"/>
</dbReference>
<proteinExistence type="predicted"/>
<reference evidence="2" key="2">
    <citation type="submission" date="2020-05" db="UniProtKB">
        <authorList>
            <consortium name="EnsemblMetazoa"/>
        </authorList>
    </citation>
    <scope>IDENTIFICATION</scope>
    <source>
        <strain evidence="2">A-37</strain>
    </source>
</reference>
<protein>
    <submittedName>
        <fullName evidence="2">Uncharacterized protein</fullName>
    </submittedName>
</protein>
<dbReference type="VEuPathDB" id="VectorBase:ACUA018429"/>
<keyword evidence="3" id="KW-1185">Reference proteome</keyword>
<evidence type="ECO:0000256" key="1">
    <source>
        <dbReference type="SAM" id="MobiDB-lite"/>
    </source>
</evidence>
<evidence type="ECO:0000313" key="2">
    <source>
        <dbReference type="EnsemblMetazoa" id="ACUA018429-PA"/>
    </source>
</evidence>
<feature type="compositionally biased region" description="Low complexity" evidence="1">
    <location>
        <begin position="88"/>
        <end position="100"/>
    </location>
</feature>
<organism evidence="2 3">
    <name type="scientific">Anopheles culicifacies</name>
    <dbReference type="NCBI Taxonomy" id="139723"/>
    <lineage>
        <taxon>Eukaryota</taxon>
        <taxon>Metazoa</taxon>
        <taxon>Ecdysozoa</taxon>
        <taxon>Arthropoda</taxon>
        <taxon>Hexapoda</taxon>
        <taxon>Insecta</taxon>
        <taxon>Pterygota</taxon>
        <taxon>Neoptera</taxon>
        <taxon>Endopterygota</taxon>
        <taxon>Diptera</taxon>
        <taxon>Nematocera</taxon>
        <taxon>Culicoidea</taxon>
        <taxon>Culicidae</taxon>
        <taxon>Anophelinae</taxon>
        <taxon>Anopheles</taxon>
        <taxon>culicifacies species complex</taxon>
    </lineage>
</organism>
<feature type="region of interest" description="Disordered" evidence="1">
    <location>
        <begin position="38"/>
        <end position="106"/>
    </location>
</feature>
<reference evidence="3" key="1">
    <citation type="submission" date="2013-09" db="EMBL/GenBank/DDBJ databases">
        <title>The Genome Sequence of Anopheles culicifacies species A.</title>
        <authorList>
            <consortium name="The Broad Institute Genomics Platform"/>
            <person name="Neafsey D.E."/>
            <person name="Besansky N."/>
            <person name="Howell P."/>
            <person name="Walton C."/>
            <person name="Young S.K."/>
            <person name="Zeng Q."/>
            <person name="Gargeya S."/>
            <person name="Fitzgerald M."/>
            <person name="Haas B."/>
            <person name="Abouelleil A."/>
            <person name="Allen A.W."/>
            <person name="Alvarado L."/>
            <person name="Arachchi H.M."/>
            <person name="Berlin A.M."/>
            <person name="Chapman S.B."/>
            <person name="Gainer-Dewar J."/>
            <person name="Goldberg J."/>
            <person name="Griggs A."/>
            <person name="Gujja S."/>
            <person name="Hansen M."/>
            <person name="Howarth C."/>
            <person name="Imamovic A."/>
            <person name="Ireland A."/>
            <person name="Larimer J."/>
            <person name="McCowan C."/>
            <person name="Murphy C."/>
            <person name="Pearson M."/>
            <person name="Poon T.W."/>
            <person name="Priest M."/>
            <person name="Roberts A."/>
            <person name="Saif S."/>
            <person name="Shea T."/>
            <person name="Sisk P."/>
            <person name="Sykes S."/>
            <person name="Wortman J."/>
            <person name="Nusbaum C."/>
            <person name="Birren B."/>
        </authorList>
    </citation>
    <scope>NUCLEOTIDE SEQUENCE [LARGE SCALE GENOMIC DNA]</scope>
    <source>
        <strain evidence="3">A-37</strain>
    </source>
</reference>
<feature type="compositionally biased region" description="Low complexity" evidence="1">
    <location>
        <begin position="42"/>
        <end position="67"/>
    </location>
</feature>